<sequence>MFILINRQATARHWRYFTAIVKRMGNKQKPNKWHDGASLLLAGFKAPVFKGMMQRSVFNVSRRGIG</sequence>
<accession>A0A9X9C035</accession>
<dbReference type="AlphaFoldDB" id="A0A9X9C035"/>
<name>A0A9X9C035_9GAMM</name>
<evidence type="ECO:0000313" key="1">
    <source>
        <dbReference type="EMBL" id="TXE25614.1"/>
    </source>
</evidence>
<protein>
    <submittedName>
        <fullName evidence="1">Uncharacterized protein</fullName>
    </submittedName>
</protein>
<dbReference type="RefSeq" id="WP_145957780.1">
    <property type="nucleotide sequence ID" value="NZ_CP068214.1"/>
</dbReference>
<dbReference type="EMBL" id="VOUP01000017">
    <property type="protein sequence ID" value="TXE25614.1"/>
    <property type="molecule type" value="Genomic_DNA"/>
</dbReference>
<organism evidence="1 2">
    <name type="scientific">Serratia ureilytica</name>
    <dbReference type="NCBI Taxonomy" id="300181"/>
    <lineage>
        <taxon>Bacteria</taxon>
        <taxon>Pseudomonadati</taxon>
        <taxon>Pseudomonadota</taxon>
        <taxon>Gammaproteobacteria</taxon>
        <taxon>Enterobacterales</taxon>
        <taxon>Yersiniaceae</taxon>
        <taxon>Serratia</taxon>
    </lineage>
</organism>
<comment type="caution">
    <text evidence="1">The sequence shown here is derived from an EMBL/GenBank/DDBJ whole genome shotgun (WGS) entry which is preliminary data.</text>
</comment>
<reference evidence="1 2" key="1">
    <citation type="submission" date="2019-07" db="EMBL/GenBank/DDBJ databases">
        <title>Serratia strains were isolated from fresh produce.</title>
        <authorList>
            <person name="Cho G.-S."/>
            <person name="Stein M."/>
            <person name="Lee W."/>
            <person name="Suh S.H."/>
            <person name="Franz C.M.A.P."/>
        </authorList>
    </citation>
    <scope>NUCLEOTIDE SEQUENCE [LARGE SCALE GENOMIC DNA]</scope>
    <source>
        <strain evidence="1 2">S17</strain>
    </source>
</reference>
<evidence type="ECO:0000313" key="2">
    <source>
        <dbReference type="Proteomes" id="UP000321307"/>
    </source>
</evidence>
<dbReference type="Proteomes" id="UP000321307">
    <property type="component" value="Unassembled WGS sequence"/>
</dbReference>
<proteinExistence type="predicted"/>
<gene>
    <name evidence="1" type="ORF">FOT63_22415</name>
</gene>